<feature type="transmembrane region" description="Helical" evidence="6">
    <location>
        <begin position="100"/>
        <end position="120"/>
    </location>
</feature>
<dbReference type="InterPro" id="IPR011701">
    <property type="entry name" value="MFS"/>
</dbReference>
<feature type="transmembrane region" description="Helical" evidence="6">
    <location>
        <begin position="327"/>
        <end position="347"/>
    </location>
</feature>
<dbReference type="SUPFAM" id="SSF103473">
    <property type="entry name" value="MFS general substrate transporter"/>
    <property type="match status" value="1"/>
</dbReference>
<dbReference type="Gene3D" id="1.20.1250.20">
    <property type="entry name" value="MFS general substrate transporter like domains"/>
    <property type="match status" value="1"/>
</dbReference>
<keyword evidence="5 6" id="KW-0472">Membrane</keyword>
<protein>
    <submittedName>
        <fullName evidence="8">SpcT</fullName>
    </submittedName>
</protein>
<evidence type="ECO:0000256" key="3">
    <source>
        <dbReference type="ARBA" id="ARBA00022692"/>
    </source>
</evidence>
<proteinExistence type="predicted"/>
<evidence type="ECO:0000256" key="4">
    <source>
        <dbReference type="ARBA" id="ARBA00022989"/>
    </source>
</evidence>
<dbReference type="PANTHER" id="PTHR23513">
    <property type="entry name" value="INTEGRAL MEMBRANE EFFLUX PROTEIN-RELATED"/>
    <property type="match status" value="1"/>
</dbReference>
<dbReference type="GO" id="GO:0022857">
    <property type="term" value="F:transmembrane transporter activity"/>
    <property type="evidence" value="ECO:0007669"/>
    <property type="project" value="InterPro"/>
</dbReference>
<dbReference type="InterPro" id="IPR020846">
    <property type="entry name" value="MFS_dom"/>
</dbReference>
<dbReference type="PROSITE" id="PS50850">
    <property type="entry name" value="MFS"/>
    <property type="match status" value="1"/>
</dbReference>
<name>Q9S1M2_STRNE</name>
<evidence type="ECO:0000313" key="8">
    <source>
        <dbReference type="EMBL" id="AAD45543.1"/>
    </source>
</evidence>
<organism evidence="8">
    <name type="scientific">Streptomyces netropsis</name>
    <name type="common">Streptoverticillium netropsis</name>
    <dbReference type="NCBI Taxonomy" id="55404"/>
    <lineage>
        <taxon>Bacteria</taxon>
        <taxon>Bacillati</taxon>
        <taxon>Actinomycetota</taxon>
        <taxon>Actinomycetes</taxon>
        <taxon>Kitasatosporales</taxon>
        <taxon>Streptomycetaceae</taxon>
        <taxon>Streptomyces</taxon>
    </lineage>
</organism>
<feature type="transmembrane region" description="Helical" evidence="6">
    <location>
        <begin position="368"/>
        <end position="390"/>
    </location>
</feature>
<dbReference type="InterPro" id="IPR036259">
    <property type="entry name" value="MFS_trans_sf"/>
</dbReference>
<accession>Q9S1M2</accession>
<dbReference type="AlphaFoldDB" id="Q9S1M2"/>
<feature type="transmembrane region" description="Helical" evidence="6">
    <location>
        <begin position="183"/>
        <end position="204"/>
    </location>
</feature>
<reference evidence="8" key="2">
    <citation type="submission" date="1999-07" db="EMBL/GenBank/DDBJ databases">
        <title>The spectinomycin biosynthesis gene cluster of Streptomyces flavopersicus.</title>
        <authorList>
            <person name="Stumpp T.V.M."/>
            <person name="Lyutzkanova D."/>
            <person name="Altenbuchner J."/>
        </authorList>
    </citation>
    <scope>NUCLEOTIDE SEQUENCE</scope>
    <source>
        <strain evidence="8">NRRL 2820</strain>
    </source>
</reference>
<keyword evidence="2" id="KW-1003">Cell membrane</keyword>
<evidence type="ECO:0000256" key="1">
    <source>
        <dbReference type="ARBA" id="ARBA00004651"/>
    </source>
</evidence>
<evidence type="ECO:0000259" key="7">
    <source>
        <dbReference type="PROSITE" id="PS50850"/>
    </source>
</evidence>
<dbReference type="PANTHER" id="PTHR23513:SF6">
    <property type="entry name" value="MAJOR FACILITATOR SUPERFAMILY ASSOCIATED DOMAIN-CONTAINING PROTEIN"/>
    <property type="match status" value="1"/>
</dbReference>
<comment type="subcellular location">
    <subcellularLocation>
        <location evidence="1">Cell membrane</location>
        <topology evidence="1">Multi-pass membrane protein</topology>
    </subcellularLocation>
</comment>
<feature type="transmembrane region" description="Helical" evidence="6">
    <location>
        <begin position="303"/>
        <end position="321"/>
    </location>
</feature>
<keyword evidence="4 6" id="KW-1133">Transmembrane helix</keyword>
<feature type="transmembrane region" description="Helical" evidence="6">
    <location>
        <begin position="396"/>
        <end position="415"/>
    </location>
</feature>
<gene>
    <name evidence="8" type="primary">spcT</name>
</gene>
<dbReference type="EMBL" id="U70376">
    <property type="protein sequence ID" value="AAD45543.1"/>
    <property type="molecule type" value="Genomic_DNA"/>
</dbReference>
<feature type="transmembrane region" description="Helical" evidence="6">
    <location>
        <begin position="268"/>
        <end position="291"/>
    </location>
</feature>
<reference evidence="8" key="1">
    <citation type="journal article" date="1997" name="Microbiology">
        <title>A spectinomycin resistance determinant from the spectinomycin producer Streptomyces flavopersicus.</title>
        <authorList>
            <person name="Lyutzkanova D."/>
            <person name="Distler J."/>
            <person name="Altenbuchner J."/>
        </authorList>
    </citation>
    <scope>NUCLEOTIDE SEQUENCE</scope>
    <source>
        <strain evidence="8">NRRL 2820</strain>
    </source>
</reference>
<feature type="domain" description="Major facilitator superfamily (MFS) profile" evidence="7">
    <location>
        <begin position="236"/>
        <end position="433"/>
    </location>
</feature>
<dbReference type="RefSeq" id="WP_338930379.1">
    <property type="nucleotide sequence ID" value="NZ_CP147867.1"/>
</dbReference>
<sequence>MPERPSTADLNANAPDARDLDRGYRHGYRLFLGSHALNETGAAATLVVLPLTAVLSLDAQAWQTALIQTFHFAPYLVFGLPAGAVVERLRPRRVMIGADLLRFVALMSLPVAWALNALSLPHLYAVALLLGGAQLFGDIADQSYLPHLLVKDRLFQGNSNLQMIRATAELGGPGIGGVAVQWLGTHLAVAVNGLASALSALLLWRIPVPDAQPAAPSHGLVRQTWHGISVLLRHPVLRLLALSASLNNLILSAALALDVVFLNQVVGVTAGLVGFLLAAGAVGALIGAWLAPRLTRALGSGRTAVLAVPVAAPFMFLIPLTGDGWRVALFALGHIAISIGITVFNIMQVTYRQQVCPPELLSRMAAMFRWAVWGAAPLGATAGGALAASVGVRDTLWILAGALMVVAPLLLCSPLRRMRDFDENPSVGTLKRC</sequence>
<evidence type="ECO:0000256" key="6">
    <source>
        <dbReference type="SAM" id="Phobius"/>
    </source>
</evidence>
<dbReference type="GO" id="GO:0005886">
    <property type="term" value="C:plasma membrane"/>
    <property type="evidence" value="ECO:0007669"/>
    <property type="project" value="UniProtKB-SubCell"/>
</dbReference>
<dbReference type="CDD" id="cd06173">
    <property type="entry name" value="MFS_MefA_like"/>
    <property type="match status" value="1"/>
</dbReference>
<evidence type="ECO:0000256" key="2">
    <source>
        <dbReference type="ARBA" id="ARBA00022475"/>
    </source>
</evidence>
<evidence type="ECO:0000256" key="5">
    <source>
        <dbReference type="ARBA" id="ARBA00023136"/>
    </source>
</evidence>
<feature type="transmembrane region" description="Helical" evidence="6">
    <location>
        <begin position="239"/>
        <end position="262"/>
    </location>
</feature>
<dbReference type="Pfam" id="PF07690">
    <property type="entry name" value="MFS_1"/>
    <property type="match status" value="1"/>
</dbReference>
<keyword evidence="3 6" id="KW-0812">Transmembrane</keyword>